<evidence type="ECO:0008006" key="3">
    <source>
        <dbReference type="Google" id="ProtNLM"/>
    </source>
</evidence>
<dbReference type="Proteomes" id="UP000824890">
    <property type="component" value="Unassembled WGS sequence"/>
</dbReference>
<reference evidence="1 2" key="1">
    <citation type="submission" date="2021-05" db="EMBL/GenBank/DDBJ databases">
        <title>Genome Assembly of Synthetic Allotetraploid Brassica napus Reveals Homoeologous Exchanges between Subgenomes.</title>
        <authorList>
            <person name="Davis J.T."/>
        </authorList>
    </citation>
    <scope>NUCLEOTIDE SEQUENCE [LARGE SCALE GENOMIC DNA]</scope>
    <source>
        <strain evidence="2">cv. Da-Ae</strain>
        <tissue evidence="1">Seedling</tissue>
    </source>
</reference>
<organism evidence="1 2">
    <name type="scientific">Brassica napus</name>
    <name type="common">Rape</name>
    <dbReference type="NCBI Taxonomy" id="3708"/>
    <lineage>
        <taxon>Eukaryota</taxon>
        <taxon>Viridiplantae</taxon>
        <taxon>Streptophyta</taxon>
        <taxon>Embryophyta</taxon>
        <taxon>Tracheophyta</taxon>
        <taxon>Spermatophyta</taxon>
        <taxon>Magnoliopsida</taxon>
        <taxon>eudicotyledons</taxon>
        <taxon>Gunneridae</taxon>
        <taxon>Pentapetalae</taxon>
        <taxon>rosids</taxon>
        <taxon>malvids</taxon>
        <taxon>Brassicales</taxon>
        <taxon>Brassicaceae</taxon>
        <taxon>Brassiceae</taxon>
        <taxon>Brassica</taxon>
    </lineage>
</organism>
<evidence type="ECO:0000313" key="1">
    <source>
        <dbReference type="EMBL" id="KAH0925697.1"/>
    </source>
</evidence>
<accession>A0ABQ8D8K8</accession>
<name>A0ABQ8D8K8_BRANA</name>
<sequence>MHERWQEKGKLCDQIQLPVNKDGLCVDSECQNKCRESKGPKGMIKCFGSKAKKSMNCYCGILC</sequence>
<gene>
    <name evidence="1" type="ORF">HID58_017953</name>
</gene>
<keyword evidence="2" id="KW-1185">Reference proteome</keyword>
<protein>
    <recommendedName>
        <fullName evidence="3">Knottin scorpion toxin-like domain-containing protein</fullName>
    </recommendedName>
</protein>
<proteinExistence type="predicted"/>
<comment type="caution">
    <text evidence="1">The sequence shown here is derived from an EMBL/GenBank/DDBJ whole genome shotgun (WGS) entry which is preliminary data.</text>
</comment>
<evidence type="ECO:0000313" key="2">
    <source>
        <dbReference type="Proteomes" id="UP000824890"/>
    </source>
</evidence>
<dbReference type="EMBL" id="JAGKQM010000005">
    <property type="protein sequence ID" value="KAH0925697.1"/>
    <property type="molecule type" value="Genomic_DNA"/>
</dbReference>